<protein>
    <recommendedName>
        <fullName evidence="5">Peptidase A1 domain-containing protein</fullName>
    </recommendedName>
</protein>
<gene>
    <name evidence="3" type="ORF">NLS_LOCUS1274</name>
</gene>
<evidence type="ECO:0000256" key="1">
    <source>
        <dbReference type="SAM" id="Phobius"/>
    </source>
</evidence>
<dbReference type="AlphaFoldDB" id="A0A3P6TX88"/>
<evidence type="ECO:0008006" key="5">
    <source>
        <dbReference type="Google" id="ProtNLM"/>
    </source>
</evidence>
<name>A0A3P6TX88_LITSI</name>
<keyword evidence="1" id="KW-0472">Membrane</keyword>
<dbReference type="Proteomes" id="UP000277928">
    <property type="component" value="Unassembled WGS sequence"/>
</dbReference>
<accession>A0A3P6TX88</accession>
<reference evidence="3 4" key="1">
    <citation type="submission" date="2018-08" db="EMBL/GenBank/DDBJ databases">
        <authorList>
            <person name="Laetsch R D."/>
            <person name="Stevens L."/>
            <person name="Kumar S."/>
            <person name="Blaxter L. M."/>
        </authorList>
    </citation>
    <scope>NUCLEOTIDE SEQUENCE [LARGE SCALE GENOMIC DNA]</scope>
</reference>
<dbReference type="OMA" id="ITRKSCK"/>
<keyword evidence="1" id="KW-1133">Transmembrane helix</keyword>
<keyword evidence="2" id="KW-0732">Signal</keyword>
<dbReference type="EMBL" id="UYRX01000043">
    <property type="protein sequence ID" value="VDK70968.1"/>
    <property type="molecule type" value="Genomic_DNA"/>
</dbReference>
<feature type="chain" id="PRO_5018148828" description="Peptidase A1 domain-containing protein" evidence="2">
    <location>
        <begin position="22"/>
        <end position="383"/>
    </location>
</feature>
<evidence type="ECO:0000256" key="2">
    <source>
        <dbReference type="SAM" id="SignalP"/>
    </source>
</evidence>
<organism evidence="3 4">
    <name type="scientific">Litomosoides sigmodontis</name>
    <name type="common">Filarial nematode worm</name>
    <dbReference type="NCBI Taxonomy" id="42156"/>
    <lineage>
        <taxon>Eukaryota</taxon>
        <taxon>Metazoa</taxon>
        <taxon>Ecdysozoa</taxon>
        <taxon>Nematoda</taxon>
        <taxon>Chromadorea</taxon>
        <taxon>Rhabditida</taxon>
        <taxon>Spirurina</taxon>
        <taxon>Spiruromorpha</taxon>
        <taxon>Filarioidea</taxon>
        <taxon>Onchocercidae</taxon>
        <taxon>Litomosoides</taxon>
    </lineage>
</organism>
<sequence>MLRGKLLFVVLLEAILNASNCQKMPGGQVSTMVTKYMTPVITAKGNLSYESHASNIEQLQLVASEGAVKGYVKHPNVSFAVQITRKSCKAIKLCFGNRSNLFRHLDILSKVKFGEKGYNRKISHKVFELVERSVYEVDACSGMTAIEWEFPASWAWSNTSQQKGFIHYSTLYKAGVPSTYRSKMTGISNVETIILHNDLSSVPQKLGLEIRHGPVMFDKPLDQTAPAHTTFYETFDLWSHSKALYFVLAQDANSCGARFSAPLTTHTFMKRDIIFNFRPGIVYRVRKGVNIWSIPLGFIVGTCVGVVGASFLLCVNSKKFYKRWNKQMKKTYGKFATADTTTVGGISQMTTVGGGLSKMTGISQMGNTTTEIVSNIGGTNPFY</sequence>
<dbReference type="OrthoDB" id="5830988at2759"/>
<feature type="transmembrane region" description="Helical" evidence="1">
    <location>
        <begin position="292"/>
        <end position="315"/>
    </location>
</feature>
<proteinExistence type="predicted"/>
<feature type="signal peptide" evidence="2">
    <location>
        <begin position="1"/>
        <end position="21"/>
    </location>
</feature>
<keyword evidence="4" id="KW-1185">Reference proteome</keyword>
<keyword evidence="1" id="KW-0812">Transmembrane</keyword>
<evidence type="ECO:0000313" key="3">
    <source>
        <dbReference type="EMBL" id="VDK70968.1"/>
    </source>
</evidence>
<evidence type="ECO:0000313" key="4">
    <source>
        <dbReference type="Proteomes" id="UP000277928"/>
    </source>
</evidence>